<feature type="domain" description="Secretion system C-terminal sorting" evidence="1">
    <location>
        <begin position="187"/>
        <end position="255"/>
    </location>
</feature>
<protein>
    <recommendedName>
        <fullName evidence="1">Secretion system C-terminal sorting domain-containing protein</fullName>
    </recommendedName>
</protein>
<gene>
    <name evidence="2" type="ORF">AVDCRST_MAG56-5762</name>
</gene>
<evidence type="ECO:0000313" key="2">
    <source>
        <dbReference type="EMBL" id="CAA9304895.1"/>
    </source>
</evidence>
<name>A0A6J4KH70_9SPHI</name>
<dbReference type="EMBL" id="CADCTQ010000477">
    <property type="protein sequence ID" value="CAA9304895.1"/>
    <property type="molecule type" value="Genomic_DNA"/>
</dbReference>
<dbReference type="AlphaFoldDB" id="A0A6J4KH70"/>
<dbReference type="InterPro" id="IPR026444">
    <property type="entry name" value="Secre_tail"/>
</dbReference>
<sequence>MSHATFPATVRFYTSPDNVTYAEMPAAYASRETSGGWYRLVYSPTANVPAGTNYLKVEISGGSQAWTPQLSQINVLYRPVAPVQALALAATCSSRPNRTRNWKVTNPNAKAVPVSWSLAGTTQQGTLLAAPGDNFLATATAKGTNTVTITWADEYGAVQSRSAVSIKDECTARQSFDVAASEGSVRVYPNPARSEFTVVLPAAAAGPVQVQVTDMKGRLFSRVSATVREGGQSIRLTTERLPAGLYLIHVVPADGARQVRKLEVIR</sequence>
<dbReference type="NCBIfam" id="TIGR04183">
    <property type="entry name" value="Por_Secre_tail"/>
    <property type="match status" value="1"/>
</dbReference>
<reference evidence="2" key="1">
    <citation type="submission" date="2020-02" db="EMBL/GenBank/DDBJ databases">
        <authorList>
            <person name="Meier V. D."/>
        </authorList>
    </citation>
    <scope>NUCLEOTIDE SEQUENCE</scope>
    <source>
        <strain evidence="2">AVDCRST_MAG56</strain>
    </source>
</reference>
<dbReference type="Pfam" id="PF18962">
    <property type="entry name" value="Por_Secre_tail"/>
    <property type="match status" value="1"/>
</dbReference>
<evidence type="ECO:0000259" key="1">
    <source>
        <dbReference type="Pfam" id="PF18962"/>
    </source>
</evidence>
<accession>A0A6J4KH70</accession>
<proteinExistence type="predicted"/>
<organism evidence="2">
    <name type="scientific">uncultured Cytophagales bacterium</name>
    <dbReference type="NCBI Taxonomy" id="158755"/>
    <lineage>
        <taxon>Bacteria</taxon>
        <taxon>Pseudomonadati</taxon>
        <taxon>Bacteroidota</taxon>
        <taxon>Sphingobacteriia</taxon>
        <taxon>Sphingobacteriales</taxon>
        <taxon>environmental samples</taxon>
    </lineage>
</organism>